<keyword evidence="9" id="KW-0228">DNA excision</keyword>
<keyword evidence="4 9" id="KW-0227">DNA damage</keyword>
<comment type="subcellular location">
    <subcellularLocation>
        <location evidence="1 9">Nucleus</location>
    </subcellularLocation>
</comment>
<dbReference type="GO" id="GO:0003677">
    <property type="term" value="F:DNA binding"/>
    <property type="evidence" value="ECO:0007669"/>
    <property type="project" value="UniProtKB-UniRule"/>
</dbReference>
<dbReference type="SMART" id="SM00279">
    <property type="entry name" value="HhH2"/>
    <property type="match status" value="1"/>
</dbReference>
<evidence type="ECO:0000256" key="2">
    <source>
        <dbReference type="ARBA" id="ARBA00022722"/>
    </source>
</evidence>
<evidence type="ECO:0000259" key="11">
    <source>
        <dbReference type="SMART" id="SM00484"/>
    </source>
</evidence>
<evidence type="ECO:0000256" key="10">
    <source>
        <dbReference type="SAM" id="MobiDB-lite"/>
    </source>
</evidence>
<dbReference type="InterPro" id="IPR006086">
    <property type="entry name" value="XPG-I_dom"/>
</dbReference>
<dbReference type="PRINTS" id="PR00853">
    <property type="entry name" value="XPGRADSUPER"/>
</dbReference>
<evidence type="ECO:0000256" key="9">
    <source>
        <dbReference type="RuleBase" id="RU910737"/>
    </source>
</evidence>
<dbReference type="GO" id="GO:0006281">
    <property type="term" value="P:DNA repair"/>
    <property type="evidence" value="ECO:0007669"/>
    <property type="project" value="UniProtKB-UniRule"/>
</dbReference>
<evidence type="ECO:0000256" key="5">
    <source>
        <dbReference type="ARBA" id="ARBA00022801"/>
    </source>
</evidence>
<gene>
    <name evidence="12" type="ORF">L484_017398</name>
</gene>
<dbReference type="InterPro" id="IPR006084">
    <property type="entry name" value="XPG/Rad2"/>
</dbReference>
<dbReference type="eggNOG" id="KOG2518">
    <property type="taxonomic scope" value="Eukaryota"/>
</dbReference>
<dbReference type="SUPFAM" id="SSF47807">
    <property type="entry name" value="5' to 3' exonuclease, C-terminal subdomain"/>
    <property type="match status" value="1"/>
</dbReference>
<dbReference type="AlphaFoldDB" id="W9RTG5"/>
<dbReference type="GO" id="GO:0046872">
    <property type="term" value="F:metal ion binding"/>
    <property type="evidence" value="ECO:0007669"/>
    <property type="project" value="UniProtKB-UniRule"/>
</dbReference>
<feature type="compositionally biased region" description="Basic and acidic residues" evidence="10">
    <location>
        <begin position="539"/>
        <end position="556"/>
    </location>
</feature>
<keyword evidence="13" id="KW-1185">Reference proteome</keyword>
<keyword evidence="7 9" id="KW-0234">DNA repair</keyword>
<dbReference type="InterPro" id="IPR029060">
    <property type="entry name" value="PIN-like_dom_sf"/>
</dbReference>
<evidence type="ECO:0000256" key="4">
    <source>
        <dbReference type="ARBA" id="ARBA00022763"/>
    </source>
</evidence>
<evidence type="ECO:0000256" key="6">
    <source>
        <dbReference type="ARBA" id="ARBA00022842"/>
    </source>
</evidence>
<evidence type="ECO:0000256" key="8">
    <source>
        <dbReference type="ARBA" id="ARBA00023242"/>
    </source>
</evidence>
<evidence type="ECO:0000313" key="13">
    <source>
        <dbReference type="Proteomes" id="UP000030645"/>
    </source>
</evidence>
<keyword evidence="5 9" id="KW-0378">Hydrolase</keyword>
<dbReference type="GO" id="GO:0017108">
    <property type="term" value="F:5'-flap endonuclease activity"/>
    <property type="evidence" value="ECO:0007669"/>
    <property type="project" value="TreeGrafter"/>
</dbReference>
<dbReference type="InterPro" id="IPR008918">
    <property type="entry name" value="HhH2"/>
</dbReference>
<keyword evidence="9" id="KW-0267">Excision nuclease</keyword>
<feature type="compositionally biased region" description="Polar residues" evidence="10">
    <location>
        <begin position="573"/>
        <end position="586"/>
    </location>
</feature>
<keyword evidence="3 9" id="KW-0479">Metal-binding</keyword>
<dbReference type="InterPro" id="IPR036279">
    <property type="entry name" value="5-3_exonuclease_C_sf"/>
</dbReference>
<dbReference type="GO" id="GO:0005634">
    <property type="term" value="C:nucleus"/>
    <property type="evidence" value="ECO:0007669"/>
    <property type="project" value="UniProtKB-SubCell"/>
</dbReference>
<name>W9RTG5_9ROSA</name>
<keyword evidence="8 9" id="KW-0539">Nucleus</keyword>
<keyword evidence="6 9" id="KW-0460">Magnesium</keyword>
<comment type="function">
    <text evidence="9">5'-&gt;3' double-stranded DNA exonuclease which may also possess a cryptic 3'-&gt;5' double-stranded DNA exonuclease activity. Functions in DNA mismatch repair.</text>
</comment>
<dbReference type="Gene3D" id="3.40.50.1010">
    <property type="entry name" value="5'-nuclease"/>
    <property type="match status" value="1"/>
</dbReference>
<sequence>MPSRAESELSSLRVVFEKCGGGPAVQHLMAVMAFAGSVAGLLAAVCIRGTSGSLKFNRISRLNGRETEKTVLPPPIFTRHVGVDHWRKTTNRDLAMEKLKEGNVSAASEFFQRAVSVTPSMAHQLIQVLRSENIEFVVAPYEADAQLAYLSSLEVEKGGIVAVITEDSDLIAYGCKAIVFKMDRFGNGEEILLHNVFDSASCTPSFRNFDNELLTGMCVLAGCDFLPSVPGIGIVKSHALVSKYLNLDRVLSVLKLEKRNQMPEGYPKSFREALAVFQHALIYDLDIKKLKHMRPLPEMLLESLDGNLDFLGPEIPPSVAIAIAEGNVDPISMEAFDRYSSSRRLQDPPVKIQTSEKQNPIPNEKKCINKVEALQKLIMPSTIREAVQTKTVTNVPLKVPDNNPFKRRKFDQNHVDQIGSQVSCSTQVEDLDNSAISNSTNIYQEVRKNGVSRKRKIEEVTLYEVEKVGEQNSVVTKEENSEVLCLVSESQESVNSKASKITGGGKSKGKIGKLKTNSVSKSSDTKKNNESSVKNYTRRSHESHIFSPSEPHKPSQSERATPSFSQADFRVGPSSSTLPDASSRTSTACPFLSERIPSTRPSLRVQVSLRVGPTCQRASPASILRAPAVPATASYQHTPAPFLHSACDMWRLYSFPPTKLRHVSR</sequence>
<dbReference type="InterPro" id="IPR019974">
    <property type="entry name" value="XPG_CS"/>
</dbReference>
<dbReference type="Pfam" id="PF00867">
    <property type="entry name" value="XPG_I"/>
    <property type="match status" value="1"/>
</dbReference>
<feature type="compositionally biased region" description="Polar residues" evidence="10">
    <location>
        <begin position="557"/>
        <end position="566"/>
    </location>
</feature>
<dbReference type="PROSITE" id="PS00842">
    <property type="entry name" value="XPG_2"/>
    <property type="match status" value="1"/>
</dbReference>
<reference evidence="13" key="1">
    <citation type="submission" date="2013-01" db="EMBL/GenBank/DDBJ databases">
        <title>Draft Genome Sequence of a Mulberry Tree, Morus notabilis C.K. Schneid.</title>
        <authorList>
            <person name="He N."/>
            <person name="Zhao S."/>
        </authorList>
    </citation>
    <scope>NUCLEOTIDE SEQUENCE</scope>
</reference>
<accession>W9RTG5</accession>
<dbReference type="Gene3D" id="1.10.150.20">
    <property type="entry name" value="5' to 3' exonuclease, C-terminal subdomain"/>
    <property type="match status" value="1"/>
</dbReference>
<keyword evidence="9 12" id="KW-0269">Exonuclease</keyword>
<dbReference type="STRING" id="981085.W9RTG5"/>
<evidence type="ECO:0000256" key="1">
    <source>
        <dbReference type="ARBA" id="ARBA00004123"/>
    </source>
</evidence>
<dbReference type="SUPFAM" id="SSF88723">
    <property type="entry name" value="PIN domain-like"/>
    <property type="match status" value="1"/>
</dbReference>
<evidence type="ECO:0000256" key="3">
    <source>
        <dbReference type="ARBA" id="ARBA00022723"/>
    </source>
</evidence>
<dbReference type="EC" id="3.1.-.-" evidence="9"/>
<dbReference type="PANTHER" id="PTHR11081:SF8">
    <property type="entry name" value="EXONUCLEASE 1"/>
    <property type="match status" value="1"/>
</dbReference>
<dbReference type="PANTHER" id="PTHR11081">
    <property type="entry name" value="FLAP ENDONUCLEASE FAMILY MEMBER"/>
    <property type="match status" value="1"/>
</dbReference>
<evidence type="ECO:0000313" key="12">
    <source>
        <dbReference type="EMBL" id="EXB69120.1"/>
    </source>
</evidence>
<feature type="region of interest" description="Disordered" evidence="10">
    <location>
        <begin position="494"/>
        <end position="586"/>
    </location>
</feature>
<dbReference type="GO" id="GO:0035312">
    <property type="term" value="F:5'-3' DNA exonuclease activity"/>
    <property type="evidence" value="ECO:0007669"/>
    <property type="project" value="UniProtKB-UniRule"/>
</dbReference>
<protein>
    <recommendedName>
        <fullName evidence="9">Exonuclease 1</fullName>
        <ecNumber evidence="9">3.1.-.-</ecNumber>
    </recommendedName>
</protein>
<comment type="cofactor">
    <cofactor evidence="9">
        <name>Mg(2+)</name>
        <dbReference type="ChEBI" id="CHEBI:18420"/>
    </cofactor>
    <text evidence="9">Binds 2 magnesium ions per subunit. They probably participate in the reaction catalyzed by the enzyme. May bind an additional third magnesium ion after substrate binding.</text>
</comment>
<proteinExistence type="inferred from homology"/>
<organism evidence="12 13">
    <name type="scientific">Morus notabilis</name>
    <dbReference type="NCBI Taxonomy" id="981085"/>
    <lineage>
        <taxon>Eukaryota</taxon>
        <taxon>Viridiplantae</taxon>
        <taxon>Streptophyta</taxon>
        <taxon>Embryophyta</taxon>
        <taxon>Tracheophyta</taxon>
        <taxon>Spermatophyta</taxon>
        <taxon>Magnoliopsida</taxon>
        <taxon>eudicotyledons</taxon>
        <taxon>Gunneridae</taxon>
        <taxon>Pentapetalae</taxon>
        <taxon>rosids</taxon>
        <taxon>fabids</taxon>
        <taxon>Rosales</taxon>
        <taxon>Moraceae</taxon>
        <taxon>Moreae</taxon>
        <taxon>Morus</taxon>
    </lineage>
</organism>
<dbReference type="Proteomes" id="UP000030645">
    <property type="component" value="Unassembled WGS sequence"/>
</dbReference>
<keyword evidence="2 9" id="KW-0540">Nuclease</keyword>
<feature type="domain" description="XPG-I" evidence="11">
    <location>
        <begin position="130"/>
        <end position="199"/>
    </location>
</feature>
<keyword evidence="9" id="KW-0238">DNA-binding</keyword>
<dbReference type="EMBL" id="KE344582">
    <property type="protein sequence ID" value="EXB69120.1"/>
    <property type="molecule type" value="Genomic_DNA"/>
</dbReference>
<comment type="similarity">
    <text evidence="9">Belongs to the XPG/RAD2 endonuclease family. EXO1 subfamily.</text>
</comment>
<dbReference type="SMART" id="SM00484">
    <property type="entry name" value="XPGI"/>
    <property type="match status" value="1"/>
</dbReference>
<dbReference type="CDD" id="cd09901">
    <property type="entry name" value="H3TH_FEN1-like"/>
    <property type="match status" value="1"/>
</dbReference>
<evidence type="ECO:0000256" key="7">
    <source>
        <dbReference type="ARBA" id="ARBA00023204"/>
    </source>
</evidence>
<dbReference type="FunFam" id="1.10.150.20:FF:000011">
    <property type="entry name" value="exonuclease 1"/>
    <property type="match status" value="1"/>
</dbReference>